<sequence length="47" mass="5457">MLFALLVAQDRHHDDDHTPIVQTAATHAQPSLWQRLMHRFSRRASHG</sequence>
<protein>
    <submittedName>
        <fullName evidence="1">Uncharacterized protein</fullName>
    </submittedName>
</protein>
<evidence type="ECO:0000313" key="1">
    <source>
        <dbReference type="EMBL" id="ANH76299.1"/>
    </source>
</evidence>
<organism evidence="1 2">
    <name type="scientific">Ralstonia insidiosa</name>
    <dbReference type="NCBI Taxonomy" id="190721"/>
    <lineage>
        <taxon>Bacteria</taxon>
        <taxon>Pseudomonadati</taxon>
        <taxon>Pseudomonadota</taxon>
        <taxon>Betaproteobacteria</taxon>
        <taxon>Burkholderiales</taxon>
        <taxon>Burkholderiaceae</taxon>
        <taxon>Ralstonia</taxon>
    </lineage>
</organism>
<gene>
    <name evidence="1" type="ORF">ACS15_5567</name>
</gene>
<accession>A0AAC9FTZ0</accession>
<dbReference type="RefSeq" id="WP_021193071.1">
    <property type="nucleotide sequence ID" value="NZ_CP012606.1"/>
</dbReference>
<reference evidence="1 2" key="1">
    <citation type="submission" date="2015-09" db="EMBL/GenBank/DDBJ databases">
        <authorList>
            <person name="Xu Y."/>
            <person name="Nagy A."/>
            <person name="Liu N.T."/>
            <person name="Nou X."/>
        </authorList>
    </citation>
    <scope>NUCLEOTIDE SEQUENCE [LARGE SCALE GENOMIC DNA]</scope>
    <source>
        <strain evidence="1 2">FC1138</strain>
    </source>
</reference>
<name>A0AAC9FTZ0_9RALS</name>
<dbReference type="EMBL" id="CP012606">
    <property type="protein sequence ID" value="ANH76299.1"/>
    <property type="molecule type" value="Genomic_DNA"/>
</dbReference>
<proteinExistence type="predicted"/>
<evidence type="ECO:0000313" key="2">
    <source>
        <dbReference type="Proteomes" id="UP000077927"/>
    </source>
</evidence>
<dbReference type="AlphaFoldDB" id="A0AAC9FTZ0"/>
<dbReference type="KEGG" id="rin:ACS15_5567"/>
<dbReference type="Proteomes" id="UP000077927">
    <property type="component" value="Chromosome 2"/>
</dbReference>